<organism evidence="1 2">
    <name type="scientific">Gimesia aquarii</name>
    <dbReference type="NCBI Taxonomy" id="2527964"/>
    <lineage>
        <taxon>Bacteria</taxon>
        <taxon>Pseudomonadati</taxon>
        <taxon>Planctomycetota</taxon>
        <taxon>Planctomycetia</taxon>
        <taxon>Planctomycetales</taxon>
        <taxon>Planctomycetaceae</taxon>
        <taxon>Gimesia</taxon>
    </lineage>
</organism>
<evidence type="ECO:0000313" key="2">
    <source>
        <dbReference type="Proteomes" id="UP000318384"/>
    </source>
</evidence>
<gene>
    <name evidence="1" type="ORF">V202x_37920</name>
</gene>
<sequence>MIQQRNQEPILVFPDFNILSYFNNQSLILSTNSCLIFELINSTISIGSLPLNNPTYKFGFFSIKLCANGTERVY</sequence>
<dbReference type="AlphaFoldDB" id="A0A517WYR0"/>
<protein>
    <submittedName>
        <fullName evidence="1">Uncharacterized protein</fullName>
    </submittedName>
</protein>
<evidence type="ECO:0000313" key="1">
    <source>
        <dbReference type="EMBL" id="QDU10393.1"/>
    </source>
</evidence>
<dbReference type="Proteomes" id="UP000318384">
    <property type="component" value="Chromosome"/>
</dbReference>
<dbReference type="EMBL" id="CP037422">
    <property type="protein sequence ID" value="QDU10393.1"/>
    <property type="molecule type" value="Genomic_DNA"/>
</dbReference>
<keyword evidence="2" id="KW-1185">Reference proteome</keyword>
<proteinExistence type="predicted"/>
<accession>A0A517WYR0</accession>
<reference evidence="1 2" key="1">
    <citation type="submission" date="2019-03" db="EMBL/GenBank/DDBJ databases">
        <title>Deep-cultivation of Planctomycetes and their phenomic and genomic characterization uncovers novel biology.</title>
        <authorList>
            <person name="Wiegand S."/>
            <person name="Jogler M."/>
            <person name="Boedeker C."/>
            <person name="Pinto D."/>
            <person name="Vollmers J."/>
            <person name="Rivas-Marin E."/>
            <person name="Kohn T."/>
            <person name="Peeters S.H."/>
            <person name="Heuer A."/>
            <person name="Rast P."/>
            <person name="Oberbeckmann S."/>
            <person name="Bunk B."/>
            <person name="Jeske O."/>
            <person name="Meyerdierks A."/>
            <person name="Storesund J.E."/>
            <person name="Kallscheuer N."/>
            <person name="Luecker S."/>
            <person name="Lage O.M."/>
            <person name="Pohl T."/>
            <person name="Merkel B.J."/>
            <person name="Hornburger P."/>
            <person name="Mueller R.-W."/>
            <person name="Bruemmer F."/>
            <person name="Labrenz M."/>
            <person name="Spormann A.M."/>
            <person name="Op den Camp H."/>
            <person name="Overmann J."/>
            <person name="Amann R."/>
            <person name="Jetten M.S.M."/>
            <person name="Mascher T."/>
            <person name="Medema M.H."/>
            <person name="Devos D.P."/>
            <person name="Kaster A.-K."/>
            <person name="Ovreas L."/>
            <person name="Rohde M."/>
            <person name="Galperin M.Y."/>
            <person name="Jogler C."/>
        </authorList>
    </citation>
    <scope>NUCLEOTIDE SEQUENCE [LARGE SCALE GENOMIC DNA]</scope>
    <source>
        <strain evidence="1 2">V202</strain>
    </source>
</reference>
<name>A0A517WYR0_9PLAN</name>